<dbReference type="GO" id="GO:0004527">
    <property type="term" value="F:exonuclease activity"/>
    <property type="evidence" value="ECO:0007669"/>
    <property type="project" value="UniProtKB-KW"/>
</dbReference>
<comment type="caution">
    <text evidence="2">The sequence shown here is derived from an EMBL/GenBank/DDBJ whole genome shotgun (WGS) entry which is preliminary data.</text>
</comment>
<protein>
    <submittedName>
        <fullName evidence="2">Endonuclease/exonuclease/phosphatase family metal-dependent hydrolase</fullName>
    </submittedName>
</protein>
<proteinExistence type="predicted"/>
<dbReference type="Gene3D" id="3.60.10.10">
    <property type="entry name" value="Endonuclease/exonuclease/phosphatase"/>
    <property type="match status" value="1"/>
</dbReference>
<name>A0A853DGF2_9MICO</name>
<keyword evidence="2" id="KW-0255">Endonuclease</keyword>
<keyword evidence="2" id="KW-0269">Exonuclease</keyword>
<organism evidence="2 3">
    <name type="scientific">Allobranchiibius huperziae</name>
    <dbReference type="NCBI Taxonomy" id="1874116"/>
    <lineage>
        <taxon>Bacteria</taxon>
        <taxon>Bacillati</taxon>
        <taxon>Actinomycetota</taxon>
        <taxon>Actinomycetes</taxon>
        <taxon>Micrococcales</taxon>
        <taxon>Dermacoccaceae</taxon>
        <taxon>Allobranchiibius</taxon>
    </lineage>
</organism>
<reference evidence="2 3" key="1">
    <citation type="submission" date="2020-07" db="EMBL/GenBank/DDBJ databases">
        <title>Sequencing the genomes of 1000 actinobacteria strains.</title>
        <authorList>
            <person name="Klenk H.-P."/>
        </authorList>
    </citation>
    <scope>NUCLEOTIDE SEQUENCE [LARGE SCALE GENOMIC DNA]</scope>
    <source>
        <strain evidence="2 3">DSM 29531</strain>
    </source>
</reference>
<sequence>MTERPEPRDAHTVRVASYNVRAFKDDREALVEVVRRIDPDVLLLQEAPRHPGSGHRVAAFAEQVGLTWADGRRGRMSTTLLSSLRLDLLSCEHRNLPVGRREEPRGYAVARLRLPGHLPFTAVSVHLSLRSAQRGPHVQQILRDIDAIGAAAAVLGGDLNETYGEGAWRDLAVRMREVTGDVLTSPSGTPGKTIDGLLISGPVGATVPRLDLDPLQLRMATDHRPVYVDMDLTALAEPHEL</sequence>
<dbReference type="Pfam" id="PF03372">
    <property type="entry name" value="Exo_endo_phos"/>
    <property type="match status" value="1"/>
</dbReference>
<evidence type="ECO:0000259" key="1">
    <source>
        <dbReference type="Pfam" id="PF03372"/>
    </source>
</evidence>
<evidence type="ECO:0000313" key="3">
    <source>
        <dbReference type="Proteomes" id="UP000571817"/>
    </source>
</evidence>
<dbReference type="SUPFAM" id="SSF56219">
    <property type="entry name" value="DNase I-like"/>
    <property type="match status" value="1"/>
</dbReference>
<gene>
    <name evidence="2" type="ORF">HNR15_002002</name>
</gene>
<dbReference type="GO" id="GO:0004519">
    <property type="term" value="F:endonuclease activity"/>
    <property type="evidence" value="ECO:0007669"/>
    <property type="project" value="UniProtKB-KW"/>
</dbReference>
<keyword evidence="2" id="KW-0378">Hydrolase</keyword>
<dbReference type="InterPro" id="IPR036691">
    <property type="entry name" value="Endo/exonu/phosph_ase_sf"/>
</dbReference>
<dbReference type="InterPro" id="IPR005135">
    <property type="entry name" value="Endo/exonuclease/phosphatase"/>
</dbReference>
<accession>A0A853DGF2</accession>
<dbReference type="AlphaFoldDB" id="A0A853DGF2"/>
<keyword evidence="2" id="KW-0540">Nuclease</keyword>
<keyword evidence="3" id="KW-1185">Reference proteome</keyword>
<evidence type="ECO:0000313" key="2">
    <source>
        <dbReference type="EMBL" id="NYJ75039.1"/>
    </source>
</evidence>
<feature type="domain" description="Endonuclease/exonuclease/phosphatase" evidence="1">
    <location>
        <begin position="16"/>
        <end position="223"/>
    </location>
</feature>
<dbReference type="RefSeq" id="WP_179481386.1">
    <property type="nucleotide sequence ID" value="NZ_JACCFW010000001.1"/>
</dbReference>
<dbReference type="EMBL" id="JACCFW010000001">
    <property type="protein sequence ID" value="NYJ75039.1"/>
    <property type="molecule type" value="Genomic_DNA"/>
</dbReference>
<dbReference type="Proteomes" id="UP000571817">
    <property type="component" value="Unassembled WGS sequence"/>
</dbReference>